<evidence type="ECO:0000259" key="3">
    <source>
        <dbReference type="PROSITE" id="PS50026"/>
    </source>
</evidence>
<keyword evidence="1" id="KW-0245">EGF-like domain</keyword>
<keyword evidence="2" id="KW-0732">Signal</keyword>
<proteinExistence type="predicted"/>
<dbReference type="KEGG" id="cvn:111131101"/>
<protein>
    <submittedName>
        <fullName evidence="5">Uncharacterized protein LOC111131101 isoform X1</fullName>
    </submittedName>
</protein>
<sequence length="183" mass="21285">MAPVLMCFFVLLMCLAVQVHSIPVHGSWFEPSRRPYSNNGQIPPQNKKSEMTELLSENLENIRELPRDAYVHNRVQFTLEPESGKGPLTNSRTKSSRRLKRSVYDNFKAPAVDQEITNIHLTKCTDFEEIHYCHNGGKCAYIKQLELKTCRCPMKFTGSRCEMYDLQYMLSQMTAFNFQFMMI</sequence>
<comment type="caution">
    <text evidence="1">Lacks conserved residue(s) required for the propagation of feature annotation.</text>
</comment>
<gene>
    <name evidence="5" type="primary">LOC111131101</name>
</gene>
<dbReference type="GeneID" id="111131101"/>
<dbReference type="RefSeq" id="XP_022334180.1">
    <property type="nucleotide sequence ID" value="XM_022478472.1"/>
</dbReference>
<evidence type="ECO:0000313" key="4">
    <source>
        <dbReference type="Proteomes" id="UP000694844"/>
    </source>
</evidence>
<evidence type="ECO:0000256" key="2">
    <source>
        <dbReference type="SAM" id="SignalP"/>
    </source>
</evidence>
<keyword evidence="1" id="KW-1015">Disulfide bond</keyword>
<dbReference type="OrthoDB" id="6162427at2759"/>
<keyword evidence="4" id="KW-1185">Reference proteome</keyword>
<dbReference type="PROSITE" id="PS00022">
    <property type="entry name" value="EGF_1"/>
    <property type="match status" value="1"/>
</dbReference>
<evidence type="ECO:0000256" key="1">
    <source>
        <dbReference type="PROSITE-ProRule" id="PRU00076"/>
    </source>
</evidence>
<feature type="signal peptide" evidence="2">
    <location>
        <begin position="1"/>
        <end position="21"/>
    </location>
</feature>
<dbReference type="InterPro" id="IPR000742">
    <property type="entry name" value="EGF"/>
</dbReference>
<feature type="chain" id="PRO_5034892724" evidence="2">
    <location>
        <begin position="22"/>
        <end position="183"/>
    </location>
</feature>
<dbReference type="AlphaFoldDB" id="A0A8B8E1R8"/>
<feature type="disulfide bond" evidence="1">
    <location>
        <begin position="133"/>
        <end position="150"/>
    </location>
</feature>
<dbReference type="SUPFAM" id="SSF57196">
    <property type="entry name" value="EGF/Laminin"/>
    <property type="match status" value="1"/>
</dbReference>
<dbReference type="Gene3D" id="2.10.25.10">
    <property type="entry name" value="Laminin"/>
    <property type="match status" value="1"/>
</dbReference>
<dbReference type="PROSITE" id="PS50026">
    <property type="entry name" value="EGF_3"/>
    <property type="match status" value="1"/>
</dbReference>
<reference evidence="5" key="1">
    <citation type="submission" date="2025-08" db="UniProtKB">
        <authorList>
            <consortium name="RefSeq"/>
        </authorList>
    </citation>
    <scope>IDENTIFICATION</scope>
    <source>
        <tissue evidence="5">Whole sample</tissue>
    </source>
</reference>
<organism evidence="4 5">
    <name type="scientific">Crassostrea virginica</name>
    <name type="common">Eastern oyster</name>
    <dbReference type="NCBI Taxonomy" id="6565"/>
    <lineage>
        <taxon>Eukaryota</taxon>
        <taxon>Metazoa</taxon>
        <taxon>Spiralia</taxon>
        <taxon>Lophotrochozoa</taxon>
        <taxon>Mollusca</taxon>
        <taxon>Bivalvia</taxon>
        <taxon>Autobranchia</taxon>
        <taxon>Pteriomorphia</taxon>
        <taxon>Ostreida</taxon>
        <taxon>Ostreoidea</taxon>
        <taxon>Ostreidae</taxon>
        <taxon>Crassostrea</taxon>
    </lineage>
</organism>
<evidence type="ECO:0000313" key="5">
    <source>
        <dbReference type="RefSeq" id="XP_022334180.1"/>
    </source>
</evidence>
<feature type="domain" description="EGF-like" evidence="3">
    <location>
        <begin position="120"/>
        <end position="162"/>
    </location>
</feature>
<feature type="disulfide bond" evidence="1">
    <location>
        <begin position="152"/>
        <end position="161"/>
    </location>
</feature>
<dbReference type="Proteomes" id="UP000694844">
    <property type="component" value="Chromosome 4"/>
</dbReference>
<name>A0A8B8E1R8_CRAVI</name>
<accession>A0A8B8E1R8</accession>